<sequence length="329" mass="35870">MSSTAQSTPDSAPPQPQVQPLKHVFKEVDGLQIAFDVYLAPSATKERPSPVLIWWHGGGLLQGSRSSLPPHLLAAPTRHGLTVISADYRLAPQTRLPEIVADCRDALACVLSPSFDSLVTGRVDTSKVFLSGSSAGGWLSLLVSSSLAFEKMGIPLVPGAKEKVRGTIPIYPISDITQPFWRTRQRPVSYLGGRVIDGPRELGEFLDPHAPQVANSAPDSKRSSFYHYMIQEALLEELLLTGTGLKGEDVAIAQGLNEGSITSMPPTLIFHGTADDKVPFSQAQSVADALRARDFHVEFVVEEGKDHLYDQDPKEEMKEMYEFVKRLAG</sequence>
<evidence type="ECO:0000259" key="3">
    <source>
        <dbReference type="Pfam" id="PF07859"/>
    </source>
</evidence>
<dbReference type="STRING" id="1684307.A0A316UIF6"/>
<dbReference type="AlphaFoldDB" id="A0A316UIF6"/>
<reference evidence="4 5" key="1">
    <citation type="journal article" date="2018" name="Mol. Biol. Evol.">
        <title>Broad Genomic Sampling Reveals a Smut Pathogenic Ancestry of the Fungal Clade Ustilaginomycotina.</title>
        <authorList>
            <person name="Kijpornyongpan T."/>
            <person name="Mondo S.J."/>
            <person name="Barry K."/>
            <person name="Sandor L."/>
            <person name="Lee J."/>
            <person name="Lipzen A."/>
            <person name="Pangilinan J."/>
            <person name="LaButti K."/>
            <person name="Hainaut M."/>
            <person name="Henrissat B."/>
            <person name="Grigoriev I.V."/>
            <person name="Spatafora J.W."/>
            <person name="Aime M.C."/>
        </authorList>
    </citation>
    <scope>NUCLEOTIDE SEQUENCE [LARGE SCALE GENOMIC DNA]</scope>
    <source>
        <strain evidence="4 5">MCA 4718</strain>
    </source>
</reference>
<evidence type="ECO:0000313" key="4">
    <source>
        <dbReference type="EMBL" id="PWN24111.1"/>
    </source>
</evidence>
<dbReference type="PANTHER" id="PTHR48081">
    <property type="entry name" value="AB HYDROLASE SUPERFAMILY PROTEIN C4A8.06C"/>
    <property type="match status" value="1"/>
</dbReference>
<dbReference type="RefSeq" id="XP_025351271.1">
    <property type="nucleotide sequence ID" value="XM_025494005.1"/>
</dbReference>
<evidence type="ECO:0000259" key="2">
    <source>
        <dbReference type="Pfam" id="PF00326"/>
    </source>
</evidence>
<dbReference type="SUPFAM" id="SSF53474">
    <property type="entry name" value="alpha/beta-Hydrolases"/>
    <property type="match status" value="1"/>
</dbReference>
<proteinExistence type="predicted"/>
<feature type="domain" description="Peptidase S9 prolyl oligopeptidase catalytic" evidence="2">
    <location>
        <begin position="263"/>
        <end position="328"/>
    </location>
</feature>
<dbReference type="InterPro" id="IPR050300">
    <property type="entry name" value="GDXG_lipolytic_enzyme"/>
</dbReference>
<organism evidence="4 5">
    <name type="scientific">Pseudomicrostroma glucosiphilum</name>
    <dbReference type="NCBI Taxonomy" id="1684307"/>
    <lineage>
        <taxon>Eukaryota</taxon>
        <taxon>Fungi</taxon>
        <taxon>Dikarya</taxon>
        <taxon>Basidiomycota</taxon>
        <taxon>Ustilaginomycotina</taxon>
        <taxon>Exobasidiomycetes</taxon>
        <taxon>Microstromatales</taxon>
        <taxon>Microstromatales incertae sedis</taxon>
        <taxon>Pseudomicrostroma</taxon>
    </lineage>
</organism>
<dbReference type="Pfam" id="PF07859">
    <property type="entry name" value="Abhydrolase_3"/>
    <property type="match status" value="1"/>
</dbReference>
<dbReference type="InterPro" id="IPR029058">
    <property type="entry name" value="AB_hydrolase_fold"/>
</dbReference>
<dbReference type="EMBL" id="KZ819321">
    <property type="protein sequence ID" value="PWN24111.1"/>
    <property type="molecule type" value="Genomic_DNA"/>
</dbReference>
<dbReference type="InterPro" id="IPR013094">
    <property type="entry name" value="AB_hydrolase_3"/>
</dbReference>
<dbReference type="OrthoDB" id="408631at2759"/>
<dbReference type="GO" id="GO:0006508">
    <property type="term" value="P:proteolysis"/>
    <property type="evidence" value="ECO:0007669"/>
    <property type="project" value="InterPro"/>
</dbReference>
<dbReference type="GO" id="GO:0008236">
    <property type="term" value="F:serine-type peptidase activity"/>
    <property type="evidence" value="ECO:0007669"/>
    <property type="project" value="InterPro"/>
</dbReference>
<dbReference type="GeneID" id="37015739"/>
<dbReference type="PANTHER" id="PTHR48081:SF3">
    <property type="entry name" value="ALPHA_BETA HYDROLASE FOLD-3 DOMAIN-CONTAINING PROTEIN"/>
    <property type="match status" value="1"/>
</dbReference>
<name>A0A316UIF6_9BASI</name>
<dbReference type="InterPro" id="IPR001375">
    <property type="entry name" value="Peptidase_S9_cat"/>
</dbReference>
<protein>
    <submittedName>
        <fullName evidence="4">Alpha/beta-hydrolase</fullName>
    </submittedName>
</protein>
<evidence type="ECO:0000313" key="5">
    <source>
        <dbReference type="Proteomes" id="UP000245942"/>
    </source>
</evidence>
<dbReference type="Gene3D" id="3.40.50.1820">
    <property type="entry name" value="alpha/beta hydrolase"/>
    <property type="match status" value="1"/>
</dbReference>
<feature type="domain" description="Alpha/beta hydrolase fold-3" evidence="3">
    <location>
        <begin position="52"/>
        <end position="178"/>
    </location>
</feature>
<dbReference type="Proteomes" id="UP000245942">
    <property type="component" value="Unassembled WGS sequence"/>
</dbReference>
<keyword evidence="5" id="KW-1185">Reference proteome</keyword>
<dbReference type="Pfam" id="PF00326">
    <property type="entry name" value="Peptidase_S9"/>
    <property type="match status" value="1"/>
</dbReference>
<keyword evidence="1 4" id="KW-0378">Hydrolase</keyword>
<gene>
    <name evidence="4" type="ORF">BCV69DRAFT_296410</name>
</gene>
<accession>A0A316UIF6</accession>
<evidence type="ECO:0000256" key="1">
    <source>
        <dbReference type="ARBA" id="ARBA00022801"/>
    </source>
</evidence>